<evidence type="ECO:0000256" key="4">
    <source>
        <dbReference type="ARBA" id="ARBA00022963"/>
    </source>
</evidence>
<feature type="signal peptide" evidence="7">
    <location>
        <begin position="1"/>
        <end position="19"/>
    </location>
</feature>
<dbReference type="AlphaFoldDB" id="A0A9Q0LWQ3"/>
<dbReference type="Proteomes" id="UP001149090">
    <property type="component" value="Unassembled WGS sequence"/>
</dbReference>
<sequence length="582" mass="67343">MKRIYFLFFVFFFFIQVKSIQNGTVYFDHDQFSFKGGIIDTQNGIAWGIFNDEVEVDGWGKLEIYSSSSSYFSDYHKSYAMGYIEGILTKTRIQQYFNNFFNYNFPNGFDPKLIAFLNENINWMNQKLKENPQTPYWKSVSYVVNQVQGIYDGMSLDHGTNLSFIDIWIMNVEGDVEDIIEVLNITTAHFKDRFSLDHCSGLVKLLEDGSDIYMSQVTWNRWYSMLRFLKYYHYGYTETPTEDVTFSGYPGIIVSLDDWYTLNKQFIITETTMIMNNPALYKYVNTSLLLTTVRTVLCSHLATSAENWATCFAKYSSGTYNNEWIILDYSLWSPGTKVLQPKTIYCLAQVPGTVLYRDISVNLTEDTYVASYNIPRFPEIFDLAGYPELVQQYGSWFDFNEHPRAKIFARDQGKVTDMSTMQHLMRYNGYPNDPLCDDCPGNAISSRKDLIDPNKPPINPYLLASCFGGEDAKIGTYSSIQDYSVYAEMGPTHDQQPVFSWSTAPDVCKGVPHEVIFFIILFPNFIFSQSEFSEILNQKFLLIPPIYNLENWEGENFKVEQNKIDLSTSETILSSIWTKNVF</sequence>
<dbReference type="OMA" id="WSSYYEM"/>
<evidence type="ECO:0000256" key="2">
    <source>
        <dbReference type="ARBA" id="ARBA00022729"/>
    </source>
</evidence>
<keyword evidence="9" id="KW-1185">Reference proteome</keyword>
<dbReference type="InterPro" id="IPR007000">
    <property type="entry name" value="PLipase_B-like"/>
</dbReference>
<evidence type="ECO:0000256" key="3">
    <source>
        <dbReference type="ARBA" id="ARBA00022801"/>
    </source>
</evidence>
<dbReference type="Pfam" id="PF04916">
    <property type="entry name" value="Phospholip_B"/>
    <property type="match status" value="1"/>
</dbReference>
<dbReference type="EC" id="3.1.1.-" evidence="7"/>
<dbReference type="Gene3D" id="3.60.60.30">
    <property type="match status" value="1"/>
</dbReference>
<gene>
    <name evidence="8" type="ORF">M0811_03726</name>
</gene>
<evidence type="ECO:0000313" key="8">
    <source>
        <dbReference type="EMBL" id="KAJ5080242.1"/>
    </source>
</evidence>
<dbReference type="GO" id="GO:0005576">
    <property type="term" value="C:extracellular region"/>
    <property type="evidence" value="ECO:0007669"/>
    <property type="project" value="TreeGrafter"/>
</dbReference>
<evidence type="ECO:0000256" key="5">
    <source>
        <dbReference type="ARBA" id="ARBA00023098"/>
    </source>
</evidence>
<keyword evidence="4 7" id="KW-0442">Lipid degradation</keyword>
<dbReference type="PANTHER" id="PTHR12370:SF3">
    <property type="entry name" value="PHOSPHOLIPASE B-LIKE 2-RELATED"/>
    <property type="match status" value="1"/>
</dbReference>
<comment type="function">
    <text evidence="7">Putative phospholipase.</text>
</comment>
<name>A0A9Q0LWQ3_ANAIG</name>
<evidence type="ECO:0000256" key="1">
    <source>
        <dbReference type="ARBA" id="ARBA00007835"/>
    </source>
</evidence>
<comment type="caution">
    <text evidence="8">The sequence shown here is derived from an EMBL/GenBank/DDBJ whole genome shotgun (WGS) entry which is preliminary data.</text>
</comment>
<keyword evidence="3 7" id="KW-0378">Hydrolase</keyword>
<evidence type="ECO:0000313" key="9">
    <source>
        <dbReference type="Proteomes" id="UP001149090"/>
    </source>
</evidence>
<dbReference type="PANTHER" id="PTHR12370">
    <property type="entry name" value="PHOSPHOLIPASE B-RELATED"/>
    <property type="match status" value="1"/>
</dbReference>
<proteinExistence type="inferred from homology"/>
<comment type="similarity">
    <text evidence="1 7">Belongs to the phospholipase B-like family.</text>
</comment>
<organism evidence="8 9">
    <name type="scientific">Anaeramoeba ignava</name>
    <name type="common">Anaerobic marine amoeba</name>
    <dbReference type="NCBI Taxonomy" id="1746090"/>
    <lineage>
        <taxon>Eukaryota</taxon>
        <taxon>Metamonada</taxon>
        <taxon>Anaeramoebidae</taxon>
        <taxon>Anaeramoeba</taxon>
    </lineage>
</organism>
<reference evidence="8" key="1">
    <citation type="submission" date="2022-10" db="EMBL/GenBank/DDBJ databases">
        <title>Novel sulphate-reducing endosymbionts in the free-living metamonad Anaeramoeba.</title>
        <authorList>
            <person name="Jerlstrom-Hultqvist J."/>
            <person name="Cepicka I."/>
            <person name="Gallot-Lavallee L."/>
            <person name="Salas-Leiva D."/>
            <person name="Curtis B.A."/>
            <person name="Zahonova K."/>
            <person name="Pipaliya S."/>
            <person name="Dacks J."/>
            <person name="Roger A.J."/>
        </authorList>
    </citation>
    <scope>NUCLEOTIDE SEQUENCE</scope>
    <source>
        <strain evidence="8">BMAN</strain>
    </source>
</reference>
<protein>
    <recommendedName>
        <fullName evidence="7">Phospholipase B-like</fullName>
        <ecNumber evidence="7">3.1.1.-</ecNumber>
    </recommendedName>
</protein>
<evidence type="ECO:0000256" key="6">
    <source>
        <dbReference type="ARBA" id="ARBA00023180"/>
    </source>
</evidence>
<dbReference type="OrthoDB" id="443524at2759"/>
<keyword evidence="6" id="KW-0325">Glycoprotein</keyword>
<accession>A0A9Q0LWQ3</accession>
<feature type="chain" id="PRO_5040540735" description="Phospholipase B-like" evidence="7">
    <location>
        <begin position="20"/>
        <end position="582"/>
    </location>
</feature>
<evidence type="ECO:0000256" key="7">
    <source>
        <dbReference type="RuleBase" id="RU364138"/>
    </source>
</evidence>
<dbReference type="EMBL" id="JAPDFW010000011">
    <property type="protein sequence ID" value="KAJ5080242.1"/>
    <property type="molecule type" value="Genomic_DNA"/>
</dbReference>
<keyword evidence="2 7" id="KW-0732">Signal</keyword>
<dbReference type="GO" id="GO:0009395">
    <property type="term" value="P:phospholipid catabolic process"/>
    <property type="evidence" value="ECO:0007669"/>
    <property type="project" value="TreeGrafter"/>
</dbReference>
<dbReference type="GO" id="GO:0004620">
    <property type="term" value="F:phospholipase activity"/>
    <property type="evidence" value="ECO:0007669"/>
    <property type="project" value="InterPro"/>
</dbReference>
<keyword evidence="5 7" id="KW-0443">Lipid metabolism</keyword>